<dbReference type="OrthoDB" id="413122at2759"/>
<dbReference type="PANTHER" id="PTHR47266">
    <property type="entry name" value="ENDONUCLEASE-RELATED"/>
    <property type="match status" value="1"/>
</dbReference>
<feature type="domain" description="Integrase zinc-binding" evidence="1">
    <location>
        <begin position="133"/>
        <end position="185"/>
    </location>
</feature>
<comment type="caution">
    <text evidence="2">The sequence shown here is derived from an EMBL/GenBank/DDBJ whole genome shotgun (WGS) entry which is preliminary data.</text>
</comment>
<dbReference type="EMBL" id="SMMG02000006">
    <property type="protein sequence ID" value="KAA3469296.1"/>
    <property type="molecule type" value="Genomic_DNA"/>
</dbReference>
<accession>A0A5B6VJN9</accession>
<dbReference type="Pfam" id="PF17921">
    <property type="entry name" value="Integrase_H2C2"/>
    <property type="match status" value="1"/>
</dbReference>
<dbReference type="InterPro" id="IPR052160">
    <property type="entry name" value="Gypsy_RT_Integrase-like"/>
</dbReference>
<name>A0A5B6VJN9_9ROSI</name>
<protein>
    <submittedName>
        <fullName evidence="2">Integrase</fullName>
    </submittedName>
</protein>
<dbReference type="AlphaFoldDB" id="A0A5B6VJN9"/>
<keyword evidence="3" id="KW-1185">Reference proteome</keyword>
<gene>
    <name evidence="2" type="ORF">EPI10_015096</name>
</gene>
<evidence type="ECO:0000259" key="1">
    <source>
        <dbReference type="Pfam" id="PF17921"/>
    </source>
</evidence>
<sequence length="245" mass="27499">MGDSPIVKLIKSEPDVKNVDRSLGQWCVFLTKFRATRSPTRVDHTTPHMTMCLVNPRLIREPHGHEPAISLCLFCSISIMTSGSSTMWCKGRGVLGTPTVVTYQELQNDDSKLLAKQEQIQSDQSTDFKVDIDDILSEAHSSTYSIHSVSTKMSDDLKQIYWWSSMECKISKFVAKCLVCQQVKAGHQVLSGLLQPIMISKWKWERVTMDFVSGLPLTQRKKDSIGWIVRTGNTDSGGHVTVLHS</sequence>
<dbReference type="InterPro" id="IPR041588">
    <property type="entry name" value="Integrase_H2C2"/>
</dbReference>
<dbReference type="Gene3D" id="1.10.340.70">
    <property type="match status" value="1"/>
</dbReference>
<organism evidence="2 3">
    <name type="scientific">Gossypium australe</name>
    <dbReference type="NCBI Taxonomy" id="47621"/>
    <lineage>
        <taxon>Eukaryota</taxon>
        <taxon>Viridiplantae</taxon>
        <taxon>Streptophyta</taxon>
        <taxon>Embryophyta</taxon>
        <taxon>Tracheophyta</taxon>
        <taxon>Spermatophyta</taxon>
        <taxon>Magnoliopsida</taxon>
        <taxon>eudicotyledons</taxon>
        <taxon>Gunneridae</taxon>
        <taxon>Pentapetalae</taxon>
        <taxon>rosids</taxon>
        <taxon>malvids</taxon>
        <taxon>Malvales</taxon>
        <taxon>Malvaceae</taxon>
        <taxon>Malvoideae</taxon>
        <taxon>Gossypium</taxon>
    </lineage>
</organism>
<reference evidence="2" key="1">
    <citation type="submission" date="2019-08" db="EMBL/GenBank/DDBJ databases">
        <authorList>
            <person name="Liu F."/>
        </authorList>
    </citation>
    <scope>NUCLEOTIDE SEQUENCE [LARGE SCALE GENOMIC DNA]</scope>
    <source>
        <strain evidence="2">PA1801</strain>
        <tissue evidence="2">Leaf</tissue>
    </source>
</reference>
<evidence type="ECO:0000313" key="3">
    <source>
        <dbReference type="Proteomes" id="UP000325315"/>
    </source>
</evidence>
<evidence type="ECO:0000313" key="2">
    <source>
        <dbReference type="EMBL" id="KAA3469296.1"/>
    </source>
</evidence>
<dbReference type="Proteomes" id="UP000325315">
    <property type="component" value="Unassembled WGS sequence"/>
</dbReference>
<proteinExistence type="predicted"/>